<feature type="domain" description="Peptidase C1A papain C-terminal" evidence="4">
    <location>
        <begin position="130"/>
        <end position="338"/>
    </location>
</feature>
<dbReference type="CDD" id="cd02248">
    <property type="entry name" value="Peptidase_C1A"/>
    <property type="match status" value="1"/>
</dbReference>
<dbReference type="InterPro" id="IPR000169">
    <property type="entry name" value="Pept_cys_AS"/>
</dbReference>
<evidence type="ECO:0008006" key="8">
    <source>
        <dbReference type="Google" id="ProtNLM"/>
    </source>
</evidence>
<evidence type="ECO:0000259" key="4">
    <source>
        <dbReference type="SMART" id="SM00645"/>
    </source>
</evidence>
<dbReference type="InterPro" id="IPR000668">
    <property type="entry name" value="Peptidase_C1A_C"/>
</dbReference>
<dbReference type="EMBL" id="CAMPGE010016457">
    <property type="protein sequence ID" value="CAI2375012.1"/>
    <property type="molecule type" value="Genomic_DNA"/>
</dbReference>
<protein>
    <recommendedName>
        <fullName evidence="8">Papain family cysteine protease</fullName>
    </recommendedName>
</protein>
<reference evidence="6" key="1">
    <citation type="submission" date="2023-07" db="EMBL/GenBank/DDBJ databases">
        <authorList>
            <consortium name="AG Swart"/>
            <person name="Singh M."/>
            <person name="Singh A."/>
            <person name="Seah K."/>
            <person name="Emmerich C."/>
        </authorList>
    </citation>
    <scope>NUCLEOTIDE SEQUENCE</scope>
    <source>
        <strain evidence="6">DP1</strain>
    </source>
</reference>
<keyword evidence="2" id="KW-0865">Zymogen</keyword>
<comment type="caution">
    <text evidence="6">The sequence shown here is derived from an EMBL/GenBank/DDBJ whole genome shotgun (WGS) entry which is preliminary data.</text>
</comment>
<evidence type="ECO:0000313" key="7">
    <source>
        <dbReference type="Proteomes" id="UP001295684"/>
    </source>
</evidence>
<dbReference type="GO" id="GO:0006508">
    <property type="term" value="P:proteolysis"/>
    <property type="evidence" value="ECO:0007669"/>
    <property type="project" value="InterPro"/>
</dbReference>
<dbReference type="InterPro" id="IPR039417">
    <property type="entry name" value="Peptidase_C1A_papain-like"/>
</dbReference>
<evidence type="ECO:0000313" key="6">
    <source>
        <dbReference type="EMBL" id="CAI2375012.1"/>
    </source>
</evidence>
<proteinExistence type="inferred from homology"/>
<dbReference type="PROSITE" id="PS00139">
    <property type="entry name" value="THIOL_PROTEASE_CYS"/>
    <property type="match status" value="1"/>
</dbReference>
<name>A0AAD1XLS4_EUPCR</name>
<gene>
    <name evidence="6" type="ORF">ECRASSUSDP1_LOCUS16371</name>
</gene>
<feature type="domain" description="Cathepsin propeptide inhibitor" evidence="5">
    <location>
        <begin position="36"/>
        <end position="92"/>
    </location>
</feature>
<dbReference type="Pfam" id="PF00112">
    <property type="entry name" value="Peptidase_C1"/>
    <property type="match status" value="1"/>
</dbReference>
<comment type="similarity">
    <text evidence="1">Belongs to the peptidase C1 family.</text>
</comment>
<dbReference type="InterPro" id="IPR013201">
    <property type="entry name" value="Prot_inhib_I29"/>
</dbReference>
<evidence type="ECO:0000259" key="5">
    <source>
        <dbReference type="SMART" id="SM00848"/>
    </source>
</evidence>
<dbReference type="InterPro" id="IPR013128">
    <property type="entry name" value="Peptidase_C1A"/>
</dbReference>
<dbReference type="PANTHER" id="PTHR12411">
    <property type="entry name" value="CYSTEINE PROTEASE FAMILY C1-RELATED"/>
    <property type="match status" value="1"/>
</dbReference>
<accession>A0AAD1XLS4</accession>
<dbReference type="Gene3D" id="3.90.70.10">
    <property type="entry name" value="Cysteine proteinases"/>
    <property type="match status" value="1"/>
</dbReference>
<sequence>MTKVITSVIVITAGLFMASYLIGFSPSKNLELESKFEGFINEYTPVYTNDAEYDYRLGVFAENMKIAEELQESNPMAKFGITPFSDRTPEEMQQMMGFSQELQDALDQEQQQASNSNWLVERWFRKSHDLTKSKNWNDNFHPVQNQRQCGSCWAFATTAVLEAHRRLRGFGNEKLSEQQLVDCEPATHGCNGGISAYAYGWYKDNDACKLSDYHYIGVDSTCKSDRCSPLGVHDEVHGAGWVLSGEPGILDRIQNHGPVTVAVDATLWSSYQSGIITGGCYRSGINHEVVVTGFQSHHSYPHYIIRNSWSETWGEKGMVRIHYGNQVCGINRYSFYPVMN</sequence>
<evidence type="ECO:0000256" key="3">
    <source>
        <dbReference type="ARBA" id="ARBA00023157"/>
    </source>
</evidence>
<dbReference type="AlphaFoldDB" id="A0AAD1XLS4"/>
<keyword evidence="7" id="KW-1185">Reference proteome</keyword>
<organism evidence="6 7">
    <name type="scientific">Euplotes crassus</name>
    <dbReference type="NCBI Taxonomy" id="5936"/>
    <lineage>
        <taxon>Eukaryota</taxon>
        <taxon>Sar</taxon>
        <taxon>Alveolata</taxon>
        <taxon>Ciliophora</taxon>
        <taxon>Intramacronucleata</taxon>
        <taxon>Spirotrichea</taxon>
        <taxon>Hypotrichia</taxon>
        <taxon>Euplotida</taxon>
        <taxon>Euplotidae</taxon>
        <taxon>Moneuplotes</taxon>
    </lineage>
</organism>
<dbReference type="GO" id="GO:0008234">
    <property type="term" value="F:cysteine-type peptidase activity"/>
    <property type="evidence" value="ECO:0007669"/>
    <property type="project" value="InterPro"/>
</dbReference>
<dbReference type="Proteomes" id="UP001295684">
    <property type="component" value="Unassembled WGS sequence"/>
</dbReference>
<dbReference type="SUPFAM" id="SSF54001">
    <property type="entry name" value="Cysteine proteinases"/>
    <property type="match status" value="1"/>
</dbReference>
<dbReference type="SMART" id="SM00645">
    <property type="entry name" value="Pept_C1"/>
    <property type="match status" value="1"/>
</dbReference>
<keyword evidence="3" id="KW-1015">Disulfide bond</keyword>
<dbReference type="Pfam" id="PF08246">
    <property type="entry name" value="Inhibitor_I29"/>
    <property type="match status" value="1"/>
</dbReference>
<dbReference type="SMART" id="SM00848">
    <property type="entry name" value="Inhibitor_I29"/>
    <property type="match status" value="1"/>
</dbReference>
<evidence type="ECO:0000256" key="2">
    <source>
        <dbReference type="ARBA" id="ARBA00023145"/>
    </source>
</evidence>
<evidence type="ECO:0000256" key="1">
    <source>
        <dbReference type="ARBA" id="ARBA00008455"/>
    </source>
</evidence>
<dbReference type="InterPro" id="IPR038765">
    <property type="entry name" value="Papain-like_cys_pep_sf"/>
</dbReference>